<comment type="caution">
    <text evidence="2">The sequence shown here is derived from an EMBL/GenBank/DDBJ whole genome shotgun (WGS) entry which is preliminary data.</text>
</comment>
<keyword evidence="2" id="KW-0670">Pyruvate</keyword>
<organism evidence="2 3">
    <name type="scientific">Pseudogulbenkiania ferrooxidans 2002</name>
    <dbReference type="NCBI Taxonomy" id="279714"/>
    <lineage>
        <taxon>Bacteria</taxon>
        <taxon>Pseudomonadati</taxon>
        <taxon>Pseudomonadota</taxon>
        <taxon>Betaproteobacteria</taxon>
        <taxon>Neisseriales</taxon>
        <taxon>Chromobacteriaceae</taxon>
        <taxon>Pseudogulbenkiania</taxon>
    </lineage>
</organism>
<accession>B9Z5Y1</accession>
<dbReference type="Proteomes" id="UP000003165">
    <property type="component" value="Unassembled WGS sequence"/>
</dbReference>
<dbReference type="PANTHER" id="PTHR12227:SF0">
    <property type="entry name" value="GLYCERATE KINASE"/>
    <property type="match status" value="1"/>
</dbReference>
<dbReference type="AlphaFoldDB" id="B9Z5Y1"/>
<dbReference type="FunFam" id="3.40.1480.10:FF:000002">
    <property type="entry name" value="Glycerate kinase"/>
    <property type="match status" value="1"/>
</dbReference>
<dbReference type="InterPro" id="IPR039760">
    <property type="entry name" value="MOFRL_protein"/>
</dbReference>
<dbReference type="SUPFAM" id="SSF82544">
    <property type="entry name" value="GckA/TtuD-like"/>
    <property type="match status" value="1"/>
</dbReference>
<evidence type="ECO:0000313" key="3">
    <source>
        <dbReference type="Proteomes" id="UP000003165"/>
    </source>
</evidence>
<dbReference type="PANTHER" id="PTHR12227">
    <property type="entry name" value="GLYCERATE KINASE"/>
    <property type="match status" value="1"/>
</dbReference>
<dbReference type="GO" id="GO:0016618">
    <property type="term" value="F:hydroxypyruvate reductase [NAD(P)H] activity"/>
    <property type="evidence" value="ECO:0007669"/>
    <property type="project" value="UniProtKB-EC"/>
</dbReference>
<dbReference type="EMBL" id="ACIS01000007">
    <property type="protein sequence ID" value="EEG07978.1"/>
    <property type="molecule type" value="Genomic_DNA"/>
</dbReference>
<dbReference type="EC" id="1.1.1.81" evidence="2"/>
<keyword evidence="2" id="KW-0560">Oxidoreductase</keyword>
<evidence type="ECO:0000313" key="2">
    <source>
        <dbReference type="EMBL" id="EEG07978.1"/>
    </source>
</evidence>
<protein>
    <submittedName>
        <fullName evidence="2">Hydroxypyruvate reductase</fullName>
        <ecNumber evidence="2">1.1.1.81</ecNumber>
    </submittedName>
</protein>
<dbReference type="GO" id="GO:0005737">
    <property type="term" value="C:cytoplasm"/>
    <property type="evidence" value="ECO:0007669"/>
    <property type="project" value="TreeGrafter"/>
</dbReference>
<dbReference type="eggNOG" id="COG2379">
    <property type="taxonomic scope" value="Bacteria"/>
</dbReference>
<proteinExistence type="predicted"/>
<feature type="domain" description="MOFRL" evidence="1">
    <location>
        <begin position="53"/>
        <end position="158"/>
    </location>
</feature>
<sequence length="165" mass="16820">MALEAAATVAAEAGLPALILGDSIEGEARDVGKVMAGIALQVKHRGQPAAVPCVLLSGGETTVTVRGQGRGGRNVEFLLSLAVALNGTPGIHAVAGDTDGVDGQEEIAGAFITPDTLARAWAAGIRPRDRLDDNDGHGFFEALGDALITGPTLTNVNDFRAILLT</sequence>
<evidence type="ECO:0000259" key="1">
    <source>
        <dbReference type="Pfam" id="PF05161"/>
    </source>
</evidence>
<name>B9Z5Y1_9NEIS</name>
<dbReference type="RefSeq" id="WP_008954786.1">
    <property type="nucleotide sequence ID" value="NZ_ACIS01000007.1"/>
</dbReference>
<dbReference type="InterPro" id="IPR007835">
    <property type="entry name" value="MOFRL"/>
</dbReference>
<reference evidence="2 3" key="1">
    <citation type="submission" date="2009-02" db="EMBL/GenBank/DDBJ databases">
        <title>Sequencing of the draft genome and assembly of Lutiella nitroferrum 2002.</title>
        <authorList>
            <consortium name="US DOE Joint Genome Institute (JGI-PGF)"/>
            <person name="Lucas S."/>
            <person name="Copeland A."/>
            <person name="Lapidus A."/>
            <person name="Glavina del Rio T."/>
            <person name="Tice H."/>
            <person name="Bruce D."/>
            <person name="Goodwin L."/>
            <person name="Pitluck S."/>
            <person name="Larimer F."/>
            <person name="Land M.L."/>
            <person name="Hauser L."/>
            <person name="Coates J.D."/>
        </authorList>
    </citation>
    <scope>NUCLEOTIDE SEQUENCE [LARGE SCALE GENOMIC DNA]</scope>
    <source>
        <strain evidence="2 3">2002</strain>
    </source>
</reference>
<dbReference type="Gene3D" id="3.40.1480.10">
    <property type="entry name" value="MOFRL domain"/>
    <property type="match status" value="1"/>
</dbReference>
<keyword evidence="3" id="KW-1185">Reference proteome</keyword>
<dbReference type="InterPro" id="IPR037035">
    <property type="entry name" value="GK-like_C_sf"/>
</dbReference>
<dbReference type="GO" id="GO:0008887">
    <property type="term" value="F:glycerate kinase activity"/>
    <property type="evidence" value="ECO:0007669"/>
    <property type="project" value="InterPro"/>
</dbReference>
<dbReference type="Pfam" id="PF05161">
    <property type="entry name" value="MOFRL"/>
    <property type="match status" value="1"/>
</dbReference>
<gene>
    <name evidence="2" type="ORF">FuraDRAFT_2766</name>
</gene>